<keyword evidence="1" id="KW-0175">Coiled coil</keyword>
<sequence length="577" mass="65080">MAVDSSAVVQHAKVPDLREFGKGDCQPVSIPTGHRLIEVESFERNLDEIVTKSLPVLEVTHGVRKNDDVFAESNKPSMSNSLSSECAIEVNANTSLGNKNPEVTGKVEHPTSKTASSLVEVSEHYREASSITDSSSDQNENSVLITETQNELSSCNGTVQTRGANTDGYVKESVNKRDVCGKKEIIGGGGGDQSSSCGNYVHKNDVTHSNNQTLPSGHNDEERGARKQNGRHNDNGVMEHQTAHQKDIIDNTESTTDNAKKSFETDRREMSDDLSLTGMEHGQMKESNAIVNHCLTTQQDNSSKEHVETIGKLQRLTYRLQSKVLFLQSKIESDKKLKLEIGQLKHANKQWAEYNKTREEYVRDHLKQIHALEIQLAQEKTEKKELEKLYKDCKNLLQYQQHETEHYKEQVSLLQVQVRQFSEDFQEEKLEKEIARREVQRLLEEQSVHRSQAKPLNCAAENSPALGHGSDLLSLGSLTMDGNRDDDGIGDDGSDTYRNPVEESAQRQNRNRTDRGTRNNCADEEEACGVNNQSSDIRPEDNFSTSHDGRLRCPKCWREYDERRYLELLEHIDICCD</sequence>
<dbReference type="GeneID" id="106158073"/>
<evidence type="ECO:0000313" key="5">
    <source>
        <dbReference type="RefSeq" id="XP_013389391.1"/>
    </source>
</evidence>
<dbReference type="GO" id="GO:0051896">
    <property type="term" value="P:regulation of phosphatidylinositol 3-kinase/protein kinase B signal transduction"/>
    <property type="evidence" value="ECO:0007669"/>
    <property type="project" value="InterPro"/>
</dbReference>
<feature type="region of interest" description="Disordered" evidence="2">
    <location>
        <begin position="148"/>
        <end position="170"/>
    </location>
</feature>
<feature type="compositionally biased region" description="Basic and acidic residues" evidence="2">
    <location>
        <begin position="537"/>
        <end position="549"/>
    </location>
</feature>
<feature type="region of interest" description="Disordered" evidence="2">
    <location>
        <begin position="123"/>
        <end position="142"/>
    </location>
</feature>
<evidence type="ECO:0000256" key="1">
    <source>
        <dbReference type="SAM" id="Coils"/>
    </source>
</evidence>
<dbReference type="Proteomes" id="UP000085678">
    <property type="component" value="Unplaced"/>
</dbReference>
<organism evidence="3 4">
    <name type="scientific">Lingula anatina</name>
    <name type="common">Brachiopod</name>
    <name type="synonym">Lingula unguis</name>
    <dbReference type="NCBI Taxonomy" id="7574"/>
    <lineage>
        <taxon>Eukaryota</taxon>
        <taxon>Metazoa</taxon>
        <taxon>Spiralia</taxon>
        <taxon>Lophotrochozoa</taxon>
        <taxon>Brachiopoda</taxon>
        <taxon>Linguliformea</taxon>
        <taxon>Lingulata</taxon>
        <taxon>Lingulida</taxon>
        <taxon>Linguloidea</taxon>
        <taxon>Lingulidae</taxon>
        <taxon>Lingula</taxon>
    </lineage>
</organism>
<dbReference type="Gene3D" id="1.20.5.1180">
    <property type="entry name" value="Geminin coiled-coil domain"/>
    <property type="match status" value="1"/>
</dbReference>
<dbReference type="KEGG" id="lak:106158073"/>
<feature type="coiled-coil region" evidence="1">
    <location>
        <begin position="362"/>
        <end position="445"/>
    </location>
</feature>
<feature type="compositionally biased region" description="Polar residues" evidence="2">
    <location>
        <begin position="129"/>
        <end position="142"/>
    </location>
</feature>
<feature type="compositionally biased region" description="Polar residues" evidence="2">
    <location>
        <begin position="148"/>
        <end position="164"/>
    </location>
</feature>
<dbReference type="PANTHER" id="PTHR31838:SF1">
    <property type="entry name" value="CENTROSOMAL PROTEIN OF 55 KDA"/>
    <property type="match status" value="1"/>
</dbReference>
<dbReference type="InterPro" id="IPR038926">
    <property type="entry name" value="CEP55"/>
</dbReference>
<feature type="region of interest" description="Disordered" evidence="2">
    <location>
        <begin position="185"/>
        <end position="271"/>
    </location>
</feature>
<feature type="compositionally biased region" description="Basic and acidic residues" evidence="2">
    <location>
        <begin position="258"/>
        <end position="271"/>
    </location>
</feature>
<evidence type="ECO:0000256" key="2">
    <source>
        <dbReference type="SAM" id="MobiDB-lite"/>
    </source>
</evidence>
<accession>A0A1S3HTL7</accession>
<name>A0A1S3HTL7_LINAN</name>
<dbReference type="AlphaFoldDB" id="A0A1S3HTL7"/>
<feature type="compositionally biased region" description="Basic and acidic residues" evidence="2">
    <location>
        <begin position="500"/>
        <end position="517"/>
    </location>
</feature>
<reference evidence="4 5" key="1">
    <citation type="submission" date="2025-04" db="UniProtKB">
        <authorList>
            <consortium name="RefSeq"/>
        </authorList>
    </citation>
    <scope>IDENTIFICATION</scope>
    <source>
        <tissue evidence="4 5">Gonads</tissue>
    </source>
</reference>
<feature type="region of interest" description="Disordered" evidence="2">
    <location>
        <begin position="477"/>
        <end position="549"/>
    </location>
</feature>
<dbReference type="RefSeq" id="XP_013389382.1">
    <property type="nucleotide sequence ID" value="XM_013533928.1"/>
</dbReference>
<keyword evidence="3" id="KW-1185">Reference proteome</keyword>
<dbReference type="GO" id="GO:0000281">
    <property type="term" value="P:mitotic cytokinesis"/>
    <property type="evidence" value="ECO:0007669"/>
    <property type="project" value="InterPro"/>
</dbReference>
<feature type="compositionally biased region" description="Polar residues" evidence="2">
    <location>
        <begin position="207"/>
        <end position="216"/>
    </location>
</feature>
<protein>
    <submittedName>
        <fullName evidence="4 5">Uncharacterized protein LOC106158073</fullName>
    </submittedName>
</protein>
<dbReference type="PANTHER" id="PTHR31838">
    <property type="entry name" value="CENTROSOMAL PROTEIN OF 55 KDA"/>
    <property type="match status" value="1"/>
</dbReference>
<gene>
    <name evidence="4 5" type="primary">LOC106158073</name>
</gene>
<evidence type="ECO:0000313" key="4">
    <source>
        <dbReference type="RefSeq" id="XP_013389382.1"/>
    </source>
</evidence>
<feature type="region of interest" description="Disordered" evidence="2">
    <location>
        <begin position="97"/>
        <end position="118"/>
    </location>
</feature>
<proteinExistence type="predicted"/>
<evidence type="ECO:0000313" key="3">
    <source>
        <dbReference type="Proteomes" id="UP000085678"/>
    </source>
</evidence>
<feature type="region of interest" description="Disordered" evidence="2">
    <location>
        <begin position="446"/>
        <end position="465"/>
    </location>
</feature>
<dbReference type="RefSeq" id="XP_013389391.1">
    <property type="nucleotide sequence ID" value="XM_013533937.1"/>
</dbReference>